<organism evidence="5 6">
    <name type="scientific">Uliginosibacterium paludis</name>
    <dbReference type="NCBI Taxonomy" id="1615952"/>
    <lineage>
        <taxon>Bacteria</taxon>
        <taxon>Pseudomonadati</taxon>
        <taxon>Pseudomonadota</taxon>
        <taxon>Betaproteobacteria</taxon>
        <taxon>Rhodocyclales</taxon>
        <taxon>Zoogloeaceae</taxon>
        <taxon>Uliginosibacterium</taxon>
    </lineage>
</organism>
<gene>
    <name evidence="5" type="ORF">ABVT11_13145</name>
</gene>
<dbReference type="GO" id="GO:0008483">
    <property type="term" value="F:transaminase activity"/>
    <property type="evidence" value="ECO:0007669"/>
    <property type="project" value="UniProtKB-KW"/>
</dbReference>
<evidence type="ECO:0000313" key="6">
    <source>
        <dbReference type="Proteomes" id="UP001548590"/>
    </source>
</evidence>
<comment type="similarity">
    <text evidence="2 4">Belongs to the class-III pyridoxal-phosphate-dependent aminotransferase family.</text>
</comment>
<evidence type="ECO:0000313" key="5">
    <source>
        <dbReference type="EMBL" id="MET1490777.1"/>
    </source>
</evidence>
<dbReference type="RefSeq" id="WP_345925901.1">
    <property type="nucleotide sequence ID" value="NZ_JBDIVF010000002.1"/>
</dbReference>
<evidence type="ECO:0000256" key="3">
    <source>
        <dbReference type="ARBA" id="ARBA00022898"/>
    </source>
</evidence>
<dbReference type="InterPro" id="IPR005814">
    <property type="entry name" value="Aminotrans_3"/>
</dbReference>
<comment type="cofactor">
    <cofactor evidence="1">
        <name>pyridoxal 5'-phosphate</name>
        <dbReference type="ChEBI" id="CHEBI:597326"/>
    </cofactor>
</comment>
<dbReference type="InterPro" id="IPR049704">
    <property type="entry name" value="Aminotrans_3_PPA_site"/>
</dbReference>
<dbReference type="Proteomes" id="UP001548590">
    <property type="component" value="Unassembled WGS sequence"/>
</dbReference>
<keyword evidence="6" id="KW-1185">Reference proteome</keyword>
<dbReference type="InterPro" id="IPR015424">
    <property type="entry name" value="PyrdxlP-dep_Trfase"/>
</dbReference>
<evidence type="ECO:0000256" key="2">
    <source>
        <dbReference type="ARBA" id="ARBA00008954"/>
    </source>
</evidence>
<evidence type="ECO:0000256" key="1">
    <source>
        <dbReference type="ARBA" id="ARBA00001933"/>
    </source>
</evidence>
<evidence type="ECO:0000256" key="4">
    <source>
        <dbReference type="RuleBase" id="RU003560"/>
    </source>
</evidence>
<dbReference type="Gene3D" id="3.90.1150.10">
    <property type="entry name" value="Aspartate Aminotransferase, domain 1"/>
    <property type="match status" value="1"/>
</dbReference>
<keyword evidence="5" id="KW-0032">Aminotransferase</keyword>
<dbReference type="InterPro" id="IPR015421">
    <property type="entry name" value="PyrdxlP-dep_Trfase_major"/>
</dbReference>
<dbReference type="PROSITE" id="PS00600">
    <property type="entry name" value="AA_TRANSFER_CLASS_3"/>
    <property type="match status" value="1"/>
</dbReference>
<dbReference type="CDD" id="cd00610">
    <property type="entry name" value="OAT_like"/>
    <property type="match status" value="1"/>
</dbReference>
<comment type="caution">
    <text evidence="5">The sequence shown here is derived from an EMBL/GenBank/DDBJ whole genome shotgun (WGS) entry which is preliminary data.</text>
</comment>
<protein>
    <submittedName>
        <fullName evidence="5">Aminotransferase class III-fold pyridoxal phosphate-dependent enzyme</fullName>
    </submittedName>
</protein>
<name>A0ABV2CS95_9RHOO</name>
<proteinExistence type="inferred from homology"/>
<keyword evidence="3 4" id="KW-0663">Pyridoxal phosphate</keyword>
<dbReference type="Gene3D" id="3.40.640.10">
    <property type="entry name" value="Type I PLP-dependent aspartate aminotransferase-like (Major domain)"/>
    <property type="match status" value="1"/>
</dbReference>
<dbReference type="PANTHER" id="PTHR43094:SF1">
    <property type="entry name" value="AMINOTRANSFERASE CLASS-III"/>
    <property type="match status" value="1"/>
</dbReference>
<keyword evidence="5" id="KW-0808">Transferase</keyword>
<sequence>MNQPAESPVLALPDMQHQWLPFTPNREFKADPQLFARAKDQFYFDLAGRPVLDAGSGLFTTPAGHCRDEIAEAVHRQLQELDFTPGFLRAHPKSFELARRIAGLLPEGLDRVFFVNSGSEAVDTAMKMCLAYHRARGEAGRTVFVSRERAYHGVNFGGVALSGMVNNRRAFGGTVHGVSHMRATWQEATRFQIGQPDQGAELADDLIAAIRVHGAENIAACVVEPIAGSTGVLVPPRGYLERLRDICTAHGILLVFDEVICGFGRTGEAFAAQSFGVTPDLITMAKAITNGAVPMAAVAAARFIHDTVMEAAPEGAIEFFHGYTWSAHPVACAAALASLDLYERDGLFARARALSPVFLEAVASLRDLPLVTDIRGYGMIAGIDLASDGKPGRRGQLLQKKLYDNGLHLKTTGDCAILAPQFIFSEAHIARMTEILRSTIASLA</sequence>
<dbReference type="EMBL" id="JBEWLZ010000007">
    <property type="protein sequence ID" value="MET1490777.1"/>
    <property type="molecule type" value="Genomic_DNA"/>
</dbReference>
<reference evidence="5 6" key="1">
    <citation type="submission" date="2024-07" db="EMBL/GenBank/DDBJ databases">
        <title>Uliginosibacterium paludis KCTC:42655.</title>
        <authorList>
            <person name="Kim M.K."/>
        </authorList>
    </citation>
    <scope>NUCLEOTIDE SEQUENCE [LARGE SCALE GENOMIC DNA]</scope>
    <source>
        <strain evidence="5 6">KCTC 42655</strain>
    </source>
</reference>
<dbReference type="PANTHER" id="PTHR43094">
    <property type="entry name" value="AMINOTRANSFERASE"/>
    <property type="match status" value="1"/>
</dbReference>
<dbReference type="SUPFAM" id="SSF53383">
    <property type="entry name" value="PLP-dependent transferases"/>
    <property type="match status" value="1"/>
</dbReference>
<dbReference type="InterPro" id="IPR015422">
    <property type="entry name" value="PyrdxlP-dep_Trfase_small"/>
</dbReference>
<dbReference type="Pfam" id="PF00202">
    <property type="entry name" value="Aminotran_3"/>
    <property type="match status" value="1"/>
</dbReference>
<accession>A0ABV2CS95</accession>